<protein>
    <recommendedName>
        <fullName evidence="2">FAS1 domain-containing protein</fullName>
    </recommendedName>
</protein>
<dbReference type="SUPFAM" id="SSF82153">
    <property type="entry name" value="FAS1 domain"/>
    <property type="match status" value="1"/>
</dbReference>
<dbReference type="PROSITE" id="PS50213">
    <property type="entry name" value="FAS1"/>
    <property type="match status" value="1"/>
</dbReference>
<accession>A0A7I8K0F1</accession>
<dbReference type="InterPro" id="IPR000782">
    <property type="entry name" value="FAS1_domain"/>
</dbReference>
<dbReference type="EMBL" id="LR746264">
    <property type="protein sequence ID" value="CAA7389867.1"/>
    <property type="molecule type" value="Genomic_DNA"/>
</dbReference>
<evidence type="ECO:0000313" key="3">
    <source>
        <dbReference type="EMBL" id="CAA2615354.1"/>
    </source>
</evidence>
<evidence type="ECO:0000313" key="4">
    <source>
        <dbReference type="EMBL" id="CAA7389867.1"/>
    </source>
</evidence>
<proteinExistence type="inferred from homology"/>
<dbReference type="AlphaFoldDB" id="A0A7I8K0F1"/>
<gene>
    <name evidence="3" type="ORF">SI7747_01001704</name>
    <name evidence="4" type="ORF">SI8410_01001838</name>
</gene>
<dbReference type="EMBL" id="LR743588">
    <property type="protein sequence ID" value="CAA2615354.1"/>
    <property type="molecule type" value="Genomic_DNA"/>
</dbReference>
<reference evidence="4" key="1">
    <citation type="submission" date="2020-02" db="EMBL/GenBank/DDBJ databases">
        <authorList>
            <person name="Scholz U."/>
            <person name="Mascher M."/>
            <person name="Fiebig A."/>
        </authorList>
    </citation>
    <scope>NUCLEOTIDE SEQUENCE</scope>
</reference>
<evidence type="ECO:0000259" key="2">
    <source>
        <dbReference type="PROSITE" id="PS50213"/>
    </source>
</evidence>
<dbReference type="Pfam" id="PF02469">
    <property type="entry name" value="Fasciclin"/>
    <property type="match status" value="1"/>
</dbReference>
<dbReference type="Proteomes" id="UP000663760">
    <property type="component" value="Chromosome 1"/>
</dbReference>
<feature type="domain" description="FAS1" evidence="2">
    <location>
        <begin position="46"/>
        <end position="180"/>
    </location>
</feature>
<sequence length="195" mass="21921">MRLSRQRLKMGGFHVISFASLCLLLSLWSLLLLLNAHLPDLPPGPYKLLRTEETKDVQLGKLGEMMISMLPDDLPFTLFVPSESAFQGVLQLNSSDSLLDQKVNETFAILSRVMGFSTVPLRLASREVPTRKEVLLDSVSGFRLHAHRRPDGALIVNNVRAELADITRGEIMIHIMSGVLMDAEFEQSFRPDYED</sequence>
<evidence type="ECO:0000256" key="1">
    <source>
        <dbReference type="ARBA" id="ARBA00007843"/>
    </source>
</evidence>
<dbReference type="Gene3D" id="2.30.180.10">
    <property type="entry name" value="FAS1 domain"/>
    <property type="match status" value="1"/>
</dbReference>
<name>A0A7I8K0F1_SPIIN</name>
<comment type="similarity">
    <text evidence="1">Belongs to the fasciclin-like AGP family.</text>
</comment>
<dbReference type="PANTHER" id="PTHR37232">
    <property type="entry name" value="FASCICLIN DOMAIN PROTEIN"/>
    <property type="match status" value="1"/>
</dbReference>
<organism evidence="4 5">
    <name type="scientific">Spirodela intermedia</name>
    <name type="common">Intermediate duckweed</name>
    <dbReference type="NCBI Taxonomy" id="51605"/>
    <lineage>
        <taxon>Eukaryota</taxon>
        <taxon>Viridiplantae</taxon>
        <taxon>Streptophyta</taxon>
        <taxon>Embryophyta</taxon>
        <taxon>Tracheophyta</taxon>
        <taxon>Spermatophyta</taxon>
        <taxon>Magnoliopsida</taxon>
        <taxon>Liliopsida</taxon>
        <taxon>Araceae</taxon>
        <taxon>Lemnoideae</taxon>
        <taxon>Spirodela</taxon>
    </lineage>
</organism>
<dbReference type="PANTHER" id="PTHR37232:SF2">
    <property type="entry name" value="FAS1 DOMAIN-CONTAINING PROTEIN"/>
    <property type="match status" value="1"/>
</dbReference>
<dbReference type="OrthoDB" id="286301at2759"/>
<evidence type="ECO:0000313" key="5">
    <source>
        <dbReference type="Proteomes" id="UP000663760"/>
    </source>
</evidence>
<dbReference type="InterPro" id="IPR036378">
    <property type="entry name" value="FAS1_dom_sf"/>
</dbReference>
<keyword evidence="5" id="KW-1185">Reference proteome</keyword>